<evidence type="ECO:0000259" key="2">
    <source>
        <dbReference type="Pfam" id="PF03559"/>
    </source>
</evidence>
<evidence type="ECO:0000256" key="1">
    <source>
        <dbReference type="SAM" id="MobiDB-lite"/>
    </source>
</evidence>
<evidence type="ECO:0000313" key="3">
    <source>
        <dbReference type="EMBL" id="MBM0231407.1"/>
    </source>
</evidence>
<accession>A0ABS1XQ74</accession>
<keyword evidence="4" id="KW-1185">Reference proteome</keyword>
<dbReference type="Pfam" id="PF03559">
    <property type="entry name" value="Hexose_dehydrat"/>
    <property type="match status" value="2"/>
</dbReference>
<sequence length="476" mass="53545">MNGYPPAHAADLTRSESSAARIDRRPDDRGLTVHHWVEQERRRSHMIVRVVSLADLTGWRFDPDSGTISHHTGRFFSIDGLDVTIPDRAVPHWSQPIIHQSEVGILGILVKRLDGSTYCLMQAKAEPGNRNGIQVSPTVQATRSNYSGVHGGKPVPYLAYFQAPGRQRVLADVRQSEQGAWFYRKRNRNVVIEVDDDVEAQDGFRWLPVAQVHRLLRFDDLVNMDARTVLSCLPLGGPELLGPVDGEQSDPFRSALARSYRPGTHARHTTGEILNWLTNVRARAEVTAAPVPLASLPDWHRTDDRISHRSGHFFDIVGVDVRAGNREVGGWQQPMLRAHGVGVSAFLVNRLDGVLHVLAHARVEPGLVDVAELAPTVQYTPDNFPYLPREAQPLFLDHVLDATPEQIRFDAVLSEEGGRFFDTRCRYLIIETDEPLGHPDYRWMTLHQFTELLRHSYYVNVQARSLLACLNSLVQP</sequence>
<dbReference type="EMBL" id="JAEVHM010000015">
    <property type="protein sequence ID" value="MBM0231407.1"/>
    <property type="molecule type" value="Genomic_DNA"/>
</dbReference>
<gene>
    <name evidence="3" type="ORF">JNW91_05720</name>
</gene>
<dbReference type="RefSeq" id="WP_203173880.1">
    <property type="nucleotide sequence ID" value="NZ_JAEVHM010000015.1"/>
</dbReference>
<dbReference type="InterPro" id="IPR005212">
    <property type="entry name" value="EvaA-like"/>
</dbReference>
<dbReference type="InterPro" id="IPR038153">
    <property type="entry name" value="EvaA-like_sf"/>
</dbReference>
<feature type="domain" description="dTDP-4-dehydro-6-deoxy-alpha-D-glucopyranose 2,3-dehydratase" evidence="2">
    <location>
        <begin position="271"/>
        <end position="470"/>
    </location>
</feature>
<name>A0ABS1XQ74_9ACTN</name>
<organism evidence="3 4">
    <name type="scientific">Micromonospora parastrephiae</name>
    <dbReference type="NCBI Taxonomy" id="2806101"/>
    <lineage>
        <taxon>Bacteria</taxon>
        <taxon>Bacillati</taxon>
        <taxon>Actinomycetota</taxon>
        <taxon>Actinomycetes</taxon>
        <taxon>Micromonosporales</taxon>
        <taxon>Micromonosporaceae</taxon>
        <taxon>Micromonospora</taxon>
    </lineage>
</organism>
<evidence type="ECO:0000313" key="4">
    <source>
        <dbReference type="Proteomes" id="UP000601027"/>
    </source>
</evidence>
<protein>
    <submittedName>
        <fullName evidence="3">NDP-hexose 2,3-dehydratase family protein</fullName>
    </submittedName>
</protein>
<dbReference type="Proteomes" id="UP000601027">
    <property type="component" value="Unassembled WGS sequence"/>
</dbReference>
<dbReference type="Gene3D" id="3.90.79.40">
    <property type="entry name" value="EvaA sugar 2,3-dehydratase subunit"/>
    <property type="match status" value="2"/>
</dbReference>
<reference evidence="3 4" key="1">
    <citation type="submission" date="2021-01" db="EMBL/GenBank/DDBJ databases">
        <title>Draft genome sequence of Micromonospora sp. strain STR1_7.</title>
        <authorList>
            <person name="Karlyshev A."/>
            <person name="Jawad R."/>
        </authorList>
    </citation>
    <scope>NUCLEOTIDE SEQUENCE [LARGE SCALE GENOMIC DNA]</scope>
    <source>
        <strain evidence="3 4">STR1-7</strain>
    </source>
</reference>
<comment type="caution">
    <text evidence="3">The sequence shown here is derived from an EMBL/GenBank/DDBJ whole genome shotgun (WGS) entry which is preliminary data.</text>
</comment>
<feature type="domain" description="dTDP-4-dehydro-6-deoxy-alpha-D-glucopyranose 2,3-dehydratase" evidence="2">
    <location>
        <begin position="33"/>
        <end position="233"/>
    </location>
</feature>
<proteinExistence type="predicted"/>
<feature type="region of interest" description="Disordered" evidence="1">
    <location>
        <begin position="1"/>
        <end position="25"/>
    </location>
</feature>